<sequence>MKLRLLRYFVVVAEEKSFVKAAVRLRVDPTPLSRAIRDLEHDIGVDLLARAKGRVRLTPAGQAFRESCLRLLALYDEARKHAHSVANGSRERLRIGIADQLAQPNLMRLLAMSREEEPATGIGILWMTAGDLLPALDHDLIDAGVTVDGDVVSSFIKEPIWSERPIAAIPRHHPLLSLERVSIADVLRYPLVLCHPEQCAGGYKLFMKSLYISGLPPPIVAEYVLGHESMMMLVGAGYGIGFGLETQAATYNYPDIIIRPVTDELATARTFIVTNKARDSHELQRFIERARRIGRAAEPEGDDAASVEN</sequence>
<dbReference type="Proteomes" id="UP000533306">
    <property type="component" value="Unassembled WGS sequence"/>
</dbReference>
<dbReference type="EMBL" id="JACHEU010000001">
    <property type="protein sequence ID" value="MBB6012373.1"/>
    <property type="molecule type" value="Genomic_DNA"/>
</dbReference>
<evidence type="ECO:0000256" key="3">
    <source>
        <dbReference type="ARBA" id="ARBA00023125"/>
    </source>
</evidence>
<evidence type="ECO:0000313" key="6">
    <source>
        <dbReference type="EMBL" id="MBB6012373.1"/>
    </source>
</evidence>
<dbReference type="GO" id="GO:0032993">
    <property type="term" value="C:protein-DNA complex"/>
    <property type="evidence" value="ECO:0007669"/>
    <property type="project" value="TreeGrafter"/>
</dbReference>
<comment type="similarity">
    <text evidence="1">Belongs to the LysR transcriptional regulatory family.</text>
</comment>
<dbReference type="GO" id="GO:0003677">
    <property type="term" value="F:DNA binding"/>
    <property type="evidence" value="ECO:0007669"/>
    <property type="project" value="UniProtKB-KW"/>
</dbReference>
<accession>A0A7W9S3P1</accession>
<keyword evidence="3 6" id="KW-0238">DNA-binding</keyword>
<dbReference type="CDD" id="cd08414">
    <property type="entry name" value="PBP2_LTTR_aromatics_like"/>
    <property type="match status" value="1"/>
</dbReference>
<keyword evidence="7" id="KW-1185">Reference proteome</keyword>
<dbReference type="InterPro" id="IPR000847">
    <property type="entry name" value="LysR_HTH_N"/>
</dbReference>
<comment type="caution">
    <text evidence="6">The sequence shown here is derived from an EMBL/GenBank/DDBJ whole genome shotgun (WGS) entry which is preliminary data.</text>
</comment>
<feature type="domain" description="HTH lysR-type" evidence="5">
    <location>
        <begin position="1"/>
        <end position="58"/>
    </location>
</feature>
<keyword evidence="4" id="KW-0804">Transcription</keyword>
<dbReference type="InterPro" id="IPR005119">
    <property type="entry name" value="LysR_subst-bd"/>
</dbReference>
<dbReference type="Pfam" id="PF03466">
    <property type="entry name" value="LysR_substrate"/>
    <property type="match status" value="1"/>
</dbReference>
<dbReference type="FunFam" id="1.10.10.10:FF:000001">
    <property type="entry name" value="LysR family transcriptional regulator"/>
    <property type="match status" value="1"/>
</dbReference>
<reference evidence="6 7" key="1">
    <citation type="submission" date="2020-08" db="EMBL/GenBank/DDBJ databases">
        <title>Genomic Encyclopedia of Type Strains, Phase IV (KMG-IV): sequencing the most valuable type-strain genomes for metagenomic binning, comparative biology and taxonomic classification.</title>
        <authorList>
            <person name="Goeker M."/>
        </authorList>
    </citation>
    <scope>NUCLEOTIDE SEQUENCE [LARGE SCALE GENOMIC DNA]</scope>
    <source>
        <strain evidence="6 7">DSM 11099</strain>
    </source>
</reference>
<evidence type="ECO:0000256" key="1">
    <source>
        <dbReference type="ARBA" id="ARBA00009437"/>
    </source>
</evidence>
<gene>
    <name evidence="6" type="ORF">HNR59_001718</name>
</gene>
<keyword evidence="2" id="KW-0805">Transcription regulation</keyword>
<organism evidence="6 7">
    <name type="scientific">Aquamicrobium lusatiense</name>
    <dbReference type="NCBI Taxonomy" id="89772"/>
    <lineage>
        <taxon>Bacteria</taxon>
        <taxon>Pseudomonadati</taxon>
        <taxon>Pseudomonadota</taxon>
        <taxon>Alphaproteobacteria</taxon>
        <taxon>Hyphomicrobiales</taxon>
        <taxon>Phyllobacteriaceae</taxon>
        <taxon>Aquamicrobium</taxon>
    </lineage>
</organism>
<protein>
    <submittedName>
        <fullName evidence="6">DNA-binding transcriptional LysR family regulator</fullName>
    </submittedName>
</protein>
<name>A0A7W9S3P1_9HYPH</name>
<dbReference type="SUPFAM" id="SSF46785">
    <property type="entry name" value="Winged helix' DNA-binding domain"/>
    <property type="match status" value="1"/>
</dbReference>
<dbReference type="InterPro" id="IPR036390">
    <property type="entry name" value="WH_DNA-bd_sf"/>
</dbReference>
<dbReference type="InterPro" id="IPR036388">
    <property type="entry name" value="WH-like_DNA-bd_sf"/>
</dbReference>
<dbReference type="PROSITE" id="PS50931">
    <property type="entry name" value="HTH_LYSR"/>
    <property type="match status" value="1"/>
</dbReference>
<dbReference type="GO" id="GO:0003700">
    <property type="term" value="F:DNA-binding transcription factor activity"/>
    <property type="evidence" value="ECO:0007669"/>
    <property type="project" value="InterPro"/>
</dbReference>
<dbReference type="AlphaFoldDB" id="A0A7W9S3P1"/>
<dbReference type="RefSeq" id="WP_183828666.1">
    <property type="nucleotide sequence ID" value="NZ_JACHEU010000001.1"/>
</dbReference>
<proteinExistence type="inferred from homology"/>
<dbReference type="SUPFAM" id="SSF53850">
    <property type="entry name" value="Periplasmic binding protein-like II"/>
    <property type="match status" value="1"/>
</dbReference>
<dbReference type="PANTHER" id="PTHR30346:SF0">
    <property type="entry name" value="HCA OPERON TRANSCRIPTIONAL ACTIVATOR HCAR"/>
    <property type="match status" value="1"/>
</dbReference>
<dbReference type="Gene3D" id="3.40.190.10">
    <property type="entry name" value="Periplasmic binding protein-like II"/>
    <property type="match status" value="2"/>
</dbReference>
<evidence type="ECO:0000313" key="7">
    <source>
        <dbReference type="Proteomes" id="UP000533306"/>
    </source>
</evidence>
<evidence type="ECO:0000256" key="4">
    <source>
        <dbReference type="ARBA" id="ARBA00023163"/>
    </source>
</evidence>
<dbReference type="PANTHER" id="PTHR30346">
    <property type="entry name" value="TRANSCRIPTIONAL DUAL REGULATOR HCAR-RELATED"/>
    <property type="match status" value="1"/>
</dbReference>
<dbReference type="Pfam" id="PF00126">
    <property type="entry name" value="HTH_1"/>
    <property type="match status" value="1"/>
</dbReference>
<dbReference type="Gene3D" id="1.10.10.10">
    <property type="entry name" value="Winged helix-like DNA-binding domain superfamily/Winged helix DNA-binding domain"/>
    <property type="match status" value="1"/>
</dbReference>
<evidence type="ECO:0000256" key="2">
    <source>
        <dbReference type="ARBA" id="ARBA00023015"/>
    </source>
</evidence>
<evidence type="ECO:0000259" key="5">
    <source>
        <dbReference type="PROSITE" id="PS50931"/>
    </source>
</evidence>